<keyword evidence="2" id="KW-1185">Reference proteome</keyword>
<organism evidence="1 2">
    <name type="scientific">Catharanthus roseus</name>
    <name type="common">Madagascar periwinkle</name>
    <name type="synonym">Vinca rosea</name>
    <dbReference type="NCBI Taxonomy" id="4058"/>
    <lineage>
        <taxon>Eukaryota</taxon>
        <taxon>Viridiplantae</taxon>
        <taxon>Streptophyta</taxon>
        <taxon>Embryophyta</taxon>
        <taxon>Tracheophyta</taxon>
        <taxon>Spermatophyta</taxon>
        <taxon>Magnoliopsida</taxon>
        <taxon>eudicotyledons</taxon>
        <taxon>Gunneridae</taxon>
        <taxon>Pentapetalae</taxon>
        <taxon>asterids</taxon>
        <taxon>lamiids</taxon>
        <taxon>Gentianales</taxon>
        <taxon>Apocynaceae</taxon>
        <taxon>Rauvolfioideae</taxon>
        <taxon>Vinceae</taxon>
        <taxon>Catharanthinae</taxon>
        <taxon>Catharanthus</taxon>
    </lineage>
</organism>
<proteinExistence type="predicted"/>
<reference evidence="2" key="1">
    <citation type="journal article" date="2023" name="Nat. Plants">
        <title>Single-cell RNA sequencing provides a high-resolution roadmap for understanding the multicellular compartmentation of specialized metabolism.</title>
        <authorList>
            <person name="Sun S."/>
            <person name="Shen X."/>
            <person name="Li Y."/>
            <person name="Li Y."/>
            <person name="Wang S."/>
            <person name="Li R."/>
            <person name="Zhang H."/>
            <person name="Shen G."/>
            <person name="Guo B."/>
            <person name="Wei J."/>
            <person name="Xu J."/>
            <person name="St-Pierre B."/>
            <person name="Chen S."/>
            <person name="Sun C."/>
        </authorList>
    </citation>
    <scope>NUCLEOTIDE SEQUENCE [LARGE SCALE GENOMIC DNA]</scope>
</reference>
<name>A0ACC0B7Q6_CATRO</name>
<dbReference type="EMBL" id="CM044704">
    <property type="protein sequence ID" value="KAI5668666.1"/>
    <property type="molecule type" value="Genomic_DNA"/>
</dbReference>
<evidence type="ECO:0000313" key="1">
    <source>
        <dbReference type="EMBL" id="KAI5668666.1"/>
    </source>
</evidence>
<accession>A0ACC0B7Q6</accession>
<dbReference type="Proteomes" id="UP001060085">
    <property type="component" value="Linkage Group LG04"/>
</dbReference>
<evidence type="ECO:0000313" key="2">
    <source>
        <dbReference type="Proteomes" id="UP001060085"/>
    </source>
</evidence>
<protein>
    <submittedName>
        <fullName evidence="1">Uncharacterized protein</fullName>
    </submittedName>
</protein>
<gene>
    <name evidence="1" type="ORF">M9H77_18519</name>
</gene>
<comment type="caution">
    <text evidence="1">The sequence shown here is derived from an EMBL/GenBank/DDBJ whole genome shotgun (WGS) entry which is preliminary data.</text>
</comment>
<sequence>MRCFNFLGTRLFTSRATQCLCPFKKEGVATSSRYTTGVEYTIYKLIVTFPPPRHFGCQMGILLLTPSEEYNRSLLSASLASELSTETFVTLTISEGDPPVSAPISSMDTSAQAAQQCPKRIFTFTHGAEYDVEEGIMVGADLKHKNQ</sequence>